<gene>
    <name evidence="1" type="ORF">HELGO_WM28110</name>
</gene>
<organism evidence="1">
    <name type="scientific">uncultured Campylobacterales bacterium</name>
    <dbReference type="NCBI Taxonomy" id="352960"/>
    <lineage>
        <taxon>Bacteria</taxon>
        <taxon>Pseudomonadati</taxon>
        <taxon>Campylobacterota</taxon>
        <taxon>Epsilonproteobacteria</taxon>
        <taxon>Campylobacterales</taxon>
        <taxon>environmental samples</taxon>
    </lineage>
</organism>
<name>A0A6S6RTT5_9BACT</name>
<dbReference type="AlphaFoldDB" id="A0A6S6RTT5"/>
<sequence>MSITREEILKNYERYIFDKEYNKINYNTFDIENTEWKEKKSIQNESLALYLLVTGEYKNLDIDKFKSLPQTRRDQVVNLIKNYKRNITEELISEIKLYSDNEENDIHSFINKCKDLEDQLILINTVLEMTSDINNIKQITIEQLEKFVTINDKVIKLSEHDIDTDNHGAKVTQYFDFREEALTRYGIDLPSTYPFLNPSYINRGIRLMLENIGLSATQITQIFRITGFRKKAVKRDSAFKFLKKLKEIFTKPNNIEYLDKDTLIEDPNTPKEYELLGMSEQEWYELKNQEQEEQETEQEELTRRQNIINKRQYIKNLS</sequence>
<accession>A0A6S6RTT5</accession>
<reference evidence="1" key="1">
    <citation type="submission" date="2020-01" db="EMBL/GenBank/DDBJ databases">
        <authorList>
            <person name="Meier V. D."/>
            <person name="Meier V D."/>
        </authorList>
    </citation>
    <scope>NUCLEOTIDE SEQUENCE</scope>
    <source>
        <strain evidence="1">HLG_WM_MAG_12</strain>
    </source>
</reference>
<proteinExistence type="predicted"/>
<dbReference type="EMBL" id="CACVAW010000001">
    <property type="protein sequence ID" value="CAA6799957.1"/>
    <property type="molecule type" value="Genomic_DNA"/>
</dbReference>
<evidence type="ECO:0000313" key="1">
    <source>
        <dbReference type="EMBL" id="CAA6799957.1"/>
    </source>
</evidence>
<protein>
    <submittedName>
        <fullName evidence="1">Uncharacterized protein</fullName>
    </submittedName>
</protein>